<reference evidence="3" key="1">
    <citation type="submission" date="2019-01" db="EMBL/GenBank/DDBJ databases">
        <title>Anaerobic oxidation of ethane by archaea from a marine hydrocarbon seep.</title>
        <authorList>
            <person name="Musat F."/>
        </authorList>
    </citation>
    <scope>NUCLEOTIDE SEQUENCE [LARGE SCALE GENOMIC DNA]</scope>
</reference>
<dbReference type="PANTHER" id="PTHR46889">
    <property type="entry name" value="TRANSPOSASE INSF FOR INSERTION SEQUENCE IS3B-RELATED"/>
    <property type="match status" value="1"/>
</dbReference>
<sequence>MKRIHILLSLVMAILTRKKPGLTNSKGWLGSYMPKIILKKSLDSLGKEAGIKSGDKFVIISNCSDSVSLKSATESLDASRSGYYKWLNYSKWHNRQDNYNITLGDEIQKIAIEFTGYGYRRITAELHNRNFQVNHKKVNRIMKEDNLMSILIYPSLHANQNLKRTPFT</sequence>
<organism evidence="2 3">
    <name type="scientific">Candidatus Argoarchaeum ethanivorans</name>
    <dbReference type="NCBI Taxonomy" id="2608793"/>
    <lineage>
        <taxon>Archaea</taxon>
        <taxon>Methanobacteriati</taxon>
        <taxon>Methanobacteriota</taxon>
        <taxon>Stenosarchaea group</taxon>
        <taxon>Methanomicrobia</taxon>
        <taxon>Methanosarcinales</taxon>
        <taxon>Methanosarcinales incertae sedis</taxon>
        <taxon>GOM Arc I cluster</taxon>
        <taxon>Candidatus Argoarchaeum</taxon>
    </lineage>
</organism>
<gene>
    <name evidence="2" type="ORF">AEth_00261</name>
</gene>
<dbReference type="PANTHER" id="PTHR46889:SF7">
    <property type="entry name" value="TRANSPOSASE FOR INSERTION SEQUENCE ELEMENT IS904"/>
    <property type="match status" value="1"/>
</dbReference>
<protein>
    <recommendedName>
        <fullName evidence="1">HTH-like domain-containing protein</fullName>
    </recommendedName>
</protein>
<comment type="caution">
    <text evidence="2">The sequence shown here is derived from an EMBL/GenBank/DDBJ whole genome shotgun (WGS) entry which is preliminary data.</text>
</comment>
<dbReference type="InterPro" id="IPR025948">
    <property type="entry name" value="HTH-like_dom"/>
</dbReference>
<evidence type="ECO:0000313" key="2">
    <source>
        <dbReference type="EMBL" id="RZB32915.1"/>
    </source>
</evidence>
<dbReference type="InterPro" id="IPR050900">
    <property type="entry name" value="Transposase_IS3/IS150/IS904"/>
</dbReference>
<dbReference type="Pfam" id="PF13276">
    <property type="entry name" value="HTH_21"/>
    <property type="match status" value="1"/>
</dbReference>
<accession>A0A8B6SDK0</accession>
<evidence type="ECO:0000313" key="3">
    <source>
        <dbReference type="Proteomes" id="UP000291831"/>
    </source>
</evidence>
<feature type="domain" description="HTH-like" evidence="1">
    <location>
        <begin position="105"/>
        <end position="150"/>
    </location>
</feature>
<evidence type="ECO:0000259" key="1">
    <source>
        <dbReference type="Pfam" id="PF13276"/>
    </source>
</evidence>
<dbReference type="AlphaFoldDB" id="A0A8B6SDK0"/>
<name>A0A8B6SDK0_9EURY</name>
<dbReference type="EMBL" id="RPGO01000004">
    <property type="protein sequence ID" value="RZB32915.1"/>
    <property type="molecule type" value="Genomic_DNA"/>
</dbReference>
<dbReference type="Proteomes" id="UP000291831">
    <property type="component" value="Unassembled WGS sequence"/>
</dbReference>
<proteinExistence type="predicted"/>